<dbReference type="InterPro" id="IPR008670">
    <property type="entry name" value="CoA_reduct_LuxC"/>
</dbReference>
<gene>
    <name evidence="2" type="ORF">J2Z42_002475</name>
</gene>
<sequence length="429" mass="49279">MITCHSLNGNIYDNGINFKDFKDIIGTLKSNWKILNLIPVQAIILIFDEYSRRLSRDKQLLKIEGVPYLSFYFKKSNLEKLINISLKDKKYLNEFVYEEDGKLIKAQGRGIACHWIAGNIDTLAFYSVFQAIIAKNSNLVRVPKKNIQIVARLLKCLDNIEVNYENKIYYSKDILKNICLIYFDSTDELLNKEMSFAADARIVWGGEEAVNYIVKLPKKTTCKDVIFGPKYSFAVFDKDIIEGDECQKYIEKFVMDIITFNQKACSSPQVLFVEKSSIPLEKTVKMIGEAFKKIEKRYKNVVDEATVARIINERGIYSLSLDKQIYCSKGLNYTILINNDIVLEEPVGGRCIFVKEVNSIFDVENLINRRIQTLGFAIKDKSKMLKFADMVTTLGVDRVVSVGIMNIYDSPWDGCFIVNELVRWCSINI</sequence>
<dbReference type="EMBL" id="JAGGLM010000021">
    <property type="protein sequence ID" value="MBP2033768.1"/>
    <property type="molecule type" value="Genomic_DNA"/>
</dbReference>
<organism evidence="2 3">
    <name type="scientific">Clostridium algifaecis</name>
    <dbReference type="NCBI Taxonomy" id="1472040"/>
    <lineage>
        <taxon>Bacteria</taxon>
        <taxon>Bacillati</taxon>
        <taxon>Bacillota</taxon>
        <taxon>Clostridia</taxon>
        <taxon>Eubacteriales</taxon>
        <taxon>Clostridiaceae</taxon>
        <taxon>Clostridium</taxon>
    </lineage>
</organism>
<evidence type="ECO:0000256" key="1">
    <source>
        <dbReference type="ARBA" id="ARBA00022857"/>
    </source>
</evidence>
<dbReference type="Proteomes" id="UP001519307">
    <property type="component" value="Unassembled WGS sequence"/>
</dbReference>
<protein>
    <recommendedName>
        <fullName evidence="4">Acyl-CoA reductase</fullName>
    </recommendedName>
</protein>
<dbReference type="RefSeq" id="WP_209703025.1">
    <property type="nucleotide sequence ID" value="NZ_JAGGLM010000021.1"/>
</dbReference>
<dbReference type="CDD" id="cd07080">
    <property type="entry name" value="ALDH_Acyl-CoA-Red_LuxC"/>
    <property type="match status" value="1"/>
</dbReference>
<keyword evidence="3" id="KW-1185">Reference proteome</keyword>
<evidence type="ECO:0008006" key="4">
    <source>
        <dbReference type="Google" id="ProtNLM"/>
    </source>
</evidence>
<comment type="caution">
    <text evidence="2">The sequence shown here is derived from an EMBL/GenBank/DDBJ whole genome shotgun (WGS) entry which is preliminary data.</text>
</comment>
<proteinExistence type="predicted"/>
<dbReference type="InterPro" id="IPR016161">
    <property type="entry name" value="Ald_DH/histidinol_DH"/>
</dbReference>
<name>A0ABS4KUQ3_9CLOT</name>
<accession>A0ABS4KUQ3</accession>
<keyword evidence="1" id="KW-0521">NADP</keyword>
<evidence type="ECO:0000313" key="3">
    <source>
        <dbReference type="Proteomes" id="UP001519307"/>
    </source>
</evidence>
<dbReference type="Pfam" id="PF05893">
    <property type="entry name" value="LuxC"/>
    <property type="match status" value="1"/>
</dbReference>
<dbReference type="SUPFAM" id="SSF53720">
    <property type="entry name" value="ALDH-like"/>
    <property type="match status" value="1"/>
</dbReference>
<evidence type="ECO:0000313" key="2">
    <source>
        <dbReference type="EMBL" id="MBP2033768.1"/>
    </source>
</evidence>
<reference evidence="2 3" key="1">
    <citation type="submission" date="2021-03" db="EMBL/GenBank/DDBJ databases">
        <title>Genomic Encyclopedia of Type Strains, Phase IV (KMG-IV): sequencing the most valuable type-strain genomes for metagenomic binning, comparative biology and taxonomic classification.</title>
        <authorList>
            <person name="Goeker M."/>
        </authorList>
    </citation>
    <scope>NUCLEOTIDE SEQUENCE [LARGE SCALE GENOMIC DNA]</scope>
    <source>
        <strain evidence="2 3">DSM 28783</strain>
    </source>
</reference>